<dbReference type="Proteomes" id="UP000271624">
    <property type="component" value="Unassembled WGS sequence"/>
</dbReference>
<dbReference type="OrthoDB" id="514207at2"/>
<reference evidence="2" key="1">
    <citation type="submission" date="2018-12" db="EMBL/GenBank/DDBJ databases">
        <authorList>
            <person name="Will S."/>
            <person name="Neumann-Schaal M."/>
            <person name="Henke P."/>
        </authorList>
    </citation>
    <scope>NUCLEOTIDE SEQUENCE</scope>
    <source>
        <strain evidence="2">PCC 7102</strain>
    </source>
</reference>
<keyword evidence="3" id="KW-1185">Reference proteome</keyword>
<protein>
    <recommendedName>
        <fullName evidence="1">G domain-containing protein</fullName>
    </recommendedName>
</protein>
<name>A0A433VBV2_9CYAN</name>
<dbReference type="Pfam" id="PF01926">
    <property type="entry name" value="MMR_HSR1"/>
    <property type="match status" value="1"/>
</dbReference>
<dbReference type="AlphaFoldDB" id="A0A433VBV2"/>
<dbReference type="InterPro" id="IPR027417">
    <property type="entry name" value="P-loop_NTPase"/>
</dbReference>
<dbReference type="InterPro" id="IPR006073">
    <property type="entry name" value="GTP-bd"/>
</dbReference>
<accession>A0A433VBV2</accession>
<organism evidence="2 3">
    <name type="scientific">Dulcicalothrix desertica PCC 7102</name>
    <dbReference type="NCBI Taxonomy" id="232991"/>
    <lineage>
        <taxon>Bacteria</taxon>
        <taxon>Bacillati</taxon>
        <taxon>Cyanobacteriota</taxon>
        <taxon>Cyanophyceae</taxon>
        <taxon>Nostocales</taxon>
        <taxon>Calotrichaceae</taxon>
        <taxon>Dulcicalothrix</taxon>
    </lineage>
</organism>
<dbReference type="RefSeq" id="WP_127083493.1">
    <property type="nucleotide sequence ID" value="NZ_RSCL01000013.1"/>
</dbReference>
<dbReference type="EMBL" id="RSCL01000013">
    <property type="protein sequence ID" value="RUT03543.1"/>
    <property type="molecule type" value="Genomic_DNA"/>
</dbReference>
<dbReference type="GO" id="GO:0005525">
    <property type="term" value="F:GTP binding"/>
    <property type="evidence" value="ECO:0007669"/>
    <property type="project" value="InterPro"/>
</dbReference>
<reference evidence="2" key="2">
    <citation type="journal article" date="2019" name="Genome Biol. Evol.">
        <title>Day and night: Metabolic profiles and evolutionary relationships of six axenic non-marine cyanobacteria.</title>
        <authorList>
            <person name="Will S.E."/>
            <person name="Henke P."/>
            <person name="Boedeker C."/>
            <person name="Huang S."/>
            <person name="Brinkmann H."/>
            <person name="Rohde M."/>
            <person name="Jarek M."/>
            <person name="Friedl T."/>
            <person name="Seufert S."/>
            <person name="Schumacher M."/>
            <person name="Overmann J."/>
            <person name="Neumann-Schaal M."/>
            <person name="Petersen J."/>
        </authorList>
    </citation>
    <scope>NUCLEOTIDE SEQUENCE [LARGE SCALE GENOMIC DNA]</scope>
    <source>
        <strain evidence="2">PCC 7102</strain>
    </source>
</reference>
<comment type="caution">
    <text evidence="2">The sequence shown here is derived from an EMBL/GenBank/DDBJ whole genome shotgun (WGS) entry which is preliminary data.</text>
</comment>
<dbReference type="Gene3D" id="3.40.50.300">
    <property type="entry name" value="P-loop containing nucleotide triphosphate hydrolases"/>
    <property type="match status" value="1"/>
</dbReference>
<evidence type="ECO:0000259" key="1">
    <source>
        <dbReference type="Pfam" id="PF01926"/>
    </source>
</evidence>
<sequence>MSDNALETLRSIFHDQPDLLKIIQLGDIESSKLVGAFRENNDLFAAPINLYVTGRTGAGKTSLGNCLLEEVKMESTGHMDCTDSVGYFKLASNLCYFDLPGAGSNDNFENINRAVLLMPQLVEDEILDISTIQEFKKIDYSNYLKEETGTIKIEEWQSEAKQKQI</sequence>
<proteinExistence type="predicted"/>
<dbReference type="SUPFAM" id="SSF52540">
    <property type="entry name" value="P-loop containing nucleoside triphosphate hydrolases"/>
    <property type="match status" value="1"/>
</dbReference>
<evidence type="ECO:0000313" key="2">
    <source>
        <dbReference type="EMBL" id="RUT03543.1"/>
    </source>
</evidence>
<feature type="domain" description="G" evidence="1">
    <location>
        <begin position="51"/>
        <end position="128"/>
    </location>
</feature>
<evidence type="ECO:0000313" key="3">
    <source>
        <dbReference type="Proteomes" id="UP000271624"/>
    </source>
</evidence>
<gene>
    <name evidence="2" type="ORF">DSM106972_051820</name>
</gene>